<evidence type="ECO:0000313" key="5">
    <source>
        <dbReference type="Proteomes" id="UP001152797"/>
    </source>
</evidence>
<dbReference type="EMBL" id="CAMXCT030000005">
    <property type="protein sequence ID" value="CAL4759678.1"/>
    <property type="molecule type" value="Genomic_DNA"/>
</dbReference>
<gene>
    <name evidence="2" type="ORF">C1SCF055_LOCUS953</name>
</gene>
<dbReference type="EMBL" id="CAMXCT010000005">
    <property type="protein sequence ID" value="CAI3972366.1"/>
    <property type="molecule type" value="Genomic_DNA"/>
</dbReference>
<feature type="region of interest" description="Disordered" evidence="1">
    <location>
        <begin position="271"/>
        <end position="323"/>
    </location>
</feature>
<protein>
    <submittedName>
        <fullName evidence="4">Metal tolerance protein C1</fullName>
    </submittedName>
</protein>
<sequence>MAFSKIQMPLNLKLRYRNSFIDVDDQDGDMTGGSQVRASSTPPAFLRTFEEVDENENGLRFYVENLSKKLQAEGYDAASPSASTEEGAVPRCDRIVPLESEAKKAHPSPPATVKVKVGFRLMGVQFCPAPEVWVTPRSAAVRASTSWQATVPTAISAPIATFLMRNLGGSMMVLEKTPKLDKRQRTIMQGLSRRELLALVLHFCRLKAEQDVRNLHKTLARMNFSNLIGLVTHQSPSRAKQTPESAEKLADALERITMRLQAAWSFRPAGTVRDGQLDEDENEDGNAEDEVDEDKAVLPKSPVCRSRDGRKLNGVHPFTASMG</sequence>
<proteinExistence type="predicted"/>
<name>A0A9P1FDV5_9DINO</name>
<dbReference type="Proteomes" id="UP001152797">
    <property type="component" value="Unassembled WGS sequence"/>
</dbReference>
<keyword evidence="5" id="KW-1185">Reference proteome</keyword>
<dbReference type="EMBL" id="CAMXCT020000005">
    <property type="protein sequence ID" value="CAL1125741.1"/>
    <property type="molecule type" value="Genomic_DNA"/>
</dbReference>
<evidence type="ECO:0000313" key="3">
    <source>
        <dbReference type="EMBL" id="CAL1125741.1"/>
    </source>
</evidence>
<evidence type="ECO:0000256" key="1">
    <source>
        <dbReference type="SAM" id="MobiDB-lite"/>
    </source>
</evidence>
<dbReference type="AlphaFoldDB" id="A0A9P1FDV5"/>
<reference evidence="3" key="2">
    <citation type="submission" date="2024-04" db="EMBL/GenBank/DDBJ databases">
        <authorList>
            <person name="Chen Y."/>
            <person name="Shah S."/>
            <person name="Dougan E. K."/>
            <person name="Thang M."/>
            <person name="Chan C."/>
        </authorList>
    </citation>
    <scope>NUCLEOTIDE SEQUENCE [LARGE SCALE GENOMIC DNA]</scope>
</reference>
<feature type="compositionally biased region" description="Acidic residues" evidence="1">
    <location>
        <begin position="277"/>
        <end position="293"/>
    </location>
</feature>
<reference evidence="2" key="1">
    <citation type="submission" date="2022-10" db="EMBL/GenBank/DDBJ databases">
        <authorList>
            <person name="Chen Y."/>
            <person name="Dougan E. K."/>
            <person name="Chan C."/>
            <person name="Rhodes N."/>
            <person name="Thang M."/>
        </authorList>
    </citation>
    <scope>NUCLEOTIDE SEQUENCE</scope>
</reference>
<comment type="caution">
    <text evidence="2">The sequence shown here is derived from an EMBL/GenBank/DDBJ whole genome shotgun (WGS) entry which is preliminary data.</text>
</comment>
<accession>A0A9P1FDV5</accession>
<evidence type="ECO:0000313" key="2">
    <source>
        <dbReference type="EMBL" id="CAI3972366.1"/>
    </source>
</evidence>
<organism evidence="2">
    <name type="scientific">Cladocopium goreaui</name>
    <dbReference type="NCBI Taxonomy" id="2562237"/>
    <lineage>
        <taxon>Eukaryota</taxon>
        <taxon>Sar</taxon>
        <taxon>Alveolata</taxon>
        <taxon>Dinophyceae</taxon>
        <taxon>Suessiales</taxon>
        <taxon>Symbiodiniaceae</taxon>
        <taxon>Cladocopium</taxon>
    </lineage>
</organism>
<evidence type="ECO:0000313" key="4">
    <source>
        <dbReference type="EMBL" id="CAL4759678.1"/>
    </source>
</evidence>